<dbReference type="EMBL" id="ML213590">
    <property type="protein sequence ID" value="TFK45040.1"/>
    <property type="molecule type" value="Genomic_DNA"/>
</dbReference>
<keyword evidence="7" id="KW-1185">Reference proteome</keyword>
<dbReference type="STRING" id="68775.A0A5C3MIM4"/>
<keyword evidence="3 5" id="KW-1133">Transmembrane helix</keyword>
<dbReference type="Proteomes" id="UP000308652">
    <property type="component" value="Unassembled WGS sequence"/>
</dbReference>
<sequence length="75" mass="8385">MLPVLDILHRGVVYSLVGISIWGVGMSVAVHRDTLRRGREIMAQREASASQQQLDEQHELELAAKAQSAIRGRDY</sequence>
<dbReference type="InterPro" id="IPR029208">
    <property type="entry name" value="COX14"/>
</dbReference>
<evidence type="ECO:0000256" key="4">
    <source>
        <dbReference type="ARBA" id="ARBA00023136"/>
    </source>
</evidence>
<comment type="subcellular location">
    <subcellularLocation>
        <location evidence="1">Membrane</location>
        <topology evidence="1">Single-pass membrane protein</topology>
    </subcellularLocation>
</comment>
<evidence type="ECO:0000256" key="2">
    <source>
        <dbReference type="ARBA" id="ARBA00022692"/>
    </source>
</evidence>
<dbReference type="AlphaFoldDB" id="A0A5C3MIM4"/>
<proteinExistence type="predicted"/>
<evidence type="ECO:0000313" key="6">
    <source>
        <dbReference type="EMBL" id="TFK45040.1"/>
    </source>
</evidence>
<organism evidence="6 7">
    <name type="scientific">Crucibulum laeve</name>
    <dbReference type="NCBI Taxonomy" id="68775"/>
    <lineage>
        <taxon>Eukaryota</taxon>
        <taxon>Fungi</taxon>
        <taxon>Dikarya</taxon>
        <taxon>Basidiomycota</taxon>
        <taxon>Agaricomycotina</taxon>
        <taxon>Agaricomycetes</taxon>
        <taxon>Agaricomycetidae</taxon>
        <taxon>Agaricales</taxon>
        <taxon>Agaricineae</taxon>
        <taxon>Nidulariaceae</taxon>
        <taxon>Crucibulum</taxon>
    </lineage>
</organism>
<evidence type="ECO:0000256" key="1">
    <source>
        <dbReference type="ARBA" id="ARBA00004167"/>
    </source>
</evidence>
<accession>A0A5C3MIM4</accession>
<keyword evidence="2 5" id="KW-0812">Transmembrane</keyword>
<name>A0A5C3MIM4_9AGAR</name>
<feature type="transmembrane region" description="Helical" evidence="5">
    <location>
        <begin position="12"/>
        <end position="30"/>
    </location>
</feature>
<gene>
    <name evidence="6" type="ORF">BDQ12DRAFT_674015</name>
</gene>
<keyword evidence="4 5" id="KW-0472">Membrane</keyword>
<dbReference type="Pfam" id="PF14880">
    <property type="entry name" value="COX14"/>
    <property type="match status" value="1"/>
</dbReference>
<evidence type="ECO:0000313" key="7">
    <source>
        <dbReference type="Proteomes" id="UP000308652"/>
    </source>
</evidence>
<protein>
    <submittedName>
        <fullName evidence="6">Uncharacterized protein</fullName>
    </submittedName>
</protein>
<reference evidence="6 7" key="1">
    <citation type="journal article" date="2019" name="Nat. Ecol. Evol.">
        <title>Megaphylogeny resolves global patterns of mushroom evolution.</title>
        <authorList>
            <person name="Varga T."/>
            <person name="Krizsan K."/>
            <person name="Foldi C."/>
            <person name="Dima B."/>
            <person name="Sanchez-Garcia M."/>
            <person name="Sanchez-Ramirez S."/>
            <person name="Szollosi G.J."/>
            <person name="Szarkandi J.G."/>
            <person name="Papp V."/>
            <person name="Albert L."/>
            <person name="Andreopoulos W."/>
            <person name="Angelini C."/>
            <person name="Antonin V."/>
            <person name="Barry K.W."/>
            <person name="Bougher N.L."/>
            <person name="Buchanan P."/>
            <person name="Buyck B."/>
            <person name="Bense V."/>
            <person name="Catcheside P."/>
            <person name="Chovatia M."/>
            <person name="Cooper J."/>
            <person name="Damon W."/>
            <person name="Desjardin D."/>
            <person name="Finy P."/>
            <person name="Geml J."/>
            <person name="Haridas S."/>
            <person name="Hughes K."/>
            <person name="Justo A."/>
            <person name="Karasinski D."/>
            <person name="Kautmanova I."/>
            <person name="Kiss B."/>
            <person name="Kocsube S."/>
            <person name="Kotiranta H."/>
            <person name="LaButti K.M."/>
            <person name="Lechner B.E."/>
            <person name="Liimatainen K."/>
            <person name="Lipzen A."/>
            <person name="Lukacs Z."/>
            <person name="Mihaltcheva S."/>
            <person name="Morgado L.N."/>
            <person name="Niskanen T."/>
            <person name="Noordeloos M.E."/>
            <person name="Ohm R.A."/>
            <person name="Ortiz-Santana B."/>
            <person name="Ovrebo C."/>
            <person name="Racz N."/>
            <person name="Riley R."/>
            <person name="Savchenko A."/>
            <person name="Shiryaev A."/>
            <person name="Soop K."/>
            <person name="Spirin V."/>
            <person name="Szebenyi C."/>
            <person name="Tomsovsky M."/>
            <person name="Tulloss R.E."/>
            <person name="Uehling J."/>
            <person name="Grigoriev I.V."/>
            <person name="Vagvolgyi C."/>
            <person name="Papp T."/>
            <person name="Martin F.M."/>
            <person name="Miettinen O."/>
            <person name="Hibbett D.S."/>
            <person name="Nagy L.G."/>
        </authorList>
    </citation>
    <scope>NUCLEOTIDE SEQUENCE [LARGE SCALE GENOMIC DNA]</scope>
    <source>
        <strain evidence="6 7">CBS 166.37</strain>
    </source>
</reference>
<evidence type="ECO:0000256" key="3">
    <source>
        <dbReference type="ARBA" id="ARBA00022989"/>
    </source>
</evidence>
<dbReference type="GO" id="GO:0016020">
    <property type="term" value="C:membrane"/>
    <property type="evidence" value="ECO:0007669"/>
    <property type="project" value="UniProtKB-SubCell"/>
</dbReference>
<dbReference type="OrthoDB" id="7961613at2759"/>
<evidence type="ECO:0000256" key="5">
    <source>
        <dbReference type="SAM" id="Phobius"/>
    </source>
</evidence>